<protein>
    <recommendedName>
        <fullName evidence="1">ATP-dependent dethiobiotin synthetase BioD</fullName>
        <ecNumber evidence="1">6.3.3.3</ecNumber>
    </recommendedName>
    <alternativeName>
        <fullName evidence="1">DTB synthetase</fullName>
        <shortName evidence="1">DTBS</shortName>
    </alternativeName>
    <alternativeName>
        <fullName evidence="1">Dethiobiotin synthase</fullName>
    </alternativeName>
</protein>
<dbReference type="PANTHER" id="PTHR43210:SF5">
    <property type="entry name" value="DETHIOBIOTIN SYNTHETASE"/>
    <property type="match status" value="1"/>
</dbReference>
<keyword evidence="1" id="KW-0547">Nucleotide-binding</keyword>
<dbReference type="Gene3D" id="3.40.50.300">
    <property type="entry name" value="P-loop containing nucleotide triphosphate hydrolases"/>
    <property type="match status" value="1"/>
</dbReference>
<dbReference type="NCBIfam" id="TIGR00347">
    <property type="entry name" value="bioD"/>
    <property type="match status" value="1"/>
</dbReference>
<dbReference type="InterPro" id="IPR004472">
    <property type="entry name" value="DTB_synth_BioD"/>
</dbReference>
<name>A0A365YPL6_9MICC</name>
<evidence type="ECO:0000313" key="2">
    <source>
        <dbReference type="EMBL" id="RBM03904.1"/>
    </source>
</evidence>
<keyword evidence="1" id="KW-0963">Cytoplasm</keyword>
<accession>A0A365YPL6</accession>
<dbReference type="PIRSF" id="PIRSF006755">
    <property type="entry name" value="DTB_synth"/>
    <property type="match status" value="1"/>
</dbReference>
<organism evidence="2 3">
    <name type="scientific">Glutamicibacter soli</name>
    <dbReference type="NCBI Taxonomy" id="453836"/>
    <lineage>
        <taxon>Bacteria</taxon>
        <taxon>Bacillati</taxon>
        <taxon>Actinomycetota</taxon>
        <taxon>Actinomycetes</taxon>
        <taxon>Micrococcales</taxon>
        <taxon>Micrococcaceae</taxon>
        <taxon>Glutamicibacter</taxon>
    </lineage>
</organism>
<dbReference type="Proteomes" id="UP000252167">
    <property type="component" value="Unassembled WGS sequence"/>
</dbReference>
<keyword evidence="1" id="KW-0093">Biotin biosynthesis</keyword>
<keyword evidence="1" id="KW-0436">Ligase</keyword>
<comment type="similarity">
    <text evidence="1">Belongs to the dethiobiotin synthetase family.</text>
</comment>
<dbReference type="HAMAP" id="MF_00336">
    <property type="entry name" value="BioD"/>
    <property type="match status" value="1"/>
</dbReference>
<proteinExistence type="inferred from homology"/>
<dbReference type="UniPathway" id="UPA00078">
    <property type="reaction ID" value="UER00161"/>
</dbReference>
<gene>
    <name evidence="1 2" type="primary">bioD</name>
    <name evidence="2" type="ORF">C1H84_00940</name>
</gene>
<keyword evidence="1" id="KW-0067">ATP-binding</keyword>
<comment type="function">
    <text evidence="1">Catalyzes a mechanistically unusual reaction, the ATP-dependent insertion of CO2 between the N7 and N8 nitrogen atoms of 7,8-diaminopelargonic acid (DAPA, also called 7,8-diammoniononanoate) to form a ureido ring.</text>
</comment>
<feature type="binding site" evidence="1">
    <location>
        <position position="116"/>
    </location>
    <ligand>
        <name>Mg(2+)</name>
        <dbReference type="ChEBI" id="CHEBI:18420"/>
    </ligand>
</feature>
<feature type="binding site" evidence="1">
    <location>
        <begin position="11"/>
        <end position="16"/>
    </location>
    <ligand>
        <name>ATP</name>
        <dbReference type="ChEBI" id="CHEBI:30616"/>
    </ligand>
</feature>
<feature type="active site" evidence="1">
    <location>
        <position position="36"/>
    </location>
</feature>
<comment type="subcellular location">
    <subcellularLocation>
        <location evidence="1">Cytoplasm</location>
    </subcellularLocation>
</comment>
<evidence type="ECO:0000313" key="3">
    <source>
        <dbReference type="Proteomes" id="UP000252167"/>
    </source>
</evidence>
<feature type="binding site" evidence="1">
    <location>
        <position position="49"/>
    </location>
    <ligand>
        <name>ATP</name>
        <dbReference type="ChEBI" id="CHEBI:30616"/>
    </ligand>
</feature>
<comment type="pathway">
    <text evidence="1">Cofactor biosynthesis; biotin biosynthesis; biotin from 7,8-diaminononanoate: step 1/2.</text>
</comment>
<sequence length="238" mass="24286">MIHVITGTDTDVGKTVATAALAARELAAGRRVAVYKPTQTGVQPGEAGDAQNIAAWLGHPTGLLVAEGIRLREPMAPVDAALVEGGSAAVAKLPVLADHLARITQLAADYDTVLVEGAGGLLVELTAAGENIADLARALGAALVVVSRPDLGTLNHTALTLEAAVNRGFASGTLLLGSYPAQPTVLHWSNLENLQQLAARHGWHWAGAMPSGLVAGDTGKSLLTAGMALTQLRAAAVR</sequence>
<dbReference type="GO" id="GO:0005524">
    <property type="term" value="F:ATP binding"/>
    <property type="evidence" value="ECO:0007669"/>
    <property type="project" value="UniProtKB-UniRule"/>
</dbReference>
<evidence type="ECO:0000256" key="1">
    <source>
        <dbReference type="HAMAP-Rule" id="MF_00336"/>
    </source>
</evidence>
<dbReference type="GO" id="GO:0005829">
    <property type="term" value="C:cytosol"/>
    <property type="evidence" value="ECO:0007669"/>
    <property type="project" value="TreeGrafter"/>
</dbReference>
<comment type="cofactor">
    <cofactor evidence="1">
        <name>Mg(2+)</name>
        <dbReference type="ChEBI" id="CHEBI:18420"/>
    </cofactor>
</comment>
<dbReference type="GO" id="GO:0004141">
    <property type="term" value="F:dethiobiotin synthase activity"/>
    <property type="evidence" value="ECO:0007669"/>
    <property type="project" value="UniProtKB-UniRule"/>
</dbReference>
<dbReference type="AlphaFoldDB" id="A0A365YPL6"/>
<dbReference type="SUPFAM" id="SSF52540">
    <property type="entry name" value="P-loop containing nucleoside triphosphate hydrolases"/>
    <property type="match status" value="1"/>
</dbReference>
<dbReference type="Pfam" id="PF13500">
    <property type="entry name" value="AAA_26"/>
    <property type="match status" value="1"/>
</dbReference>
<reference evidence="2 3" key="1">
    <citation type="submission" date="2018-01" db="EMBL/GenBank/DDBJ databases">
        <title>Glutamicibacter soli strain NHPC-3 Whole genome sequence and assembly.</title>
        <authorList>
            <person name="Choudhury P."/>
            <person name="Gupta D."/>
            <person name="Sengupta K."/>
            <person name="Jawed A."/>
            <person name="Sultana N."/>
            <person name="Saha P."/>
        </authorList>
    </citation>
    <scope>NUCLEOTIDE SEQUENCE [LARGE SCALE GENOMIC DNA]</scope>
    <source>
        <strain evidence="2 3">NHPC-3</strain>
    </source>
</reference>
<comment type="subunit">
    <text evidence="1">Homodimer.</text>
</comment>
<feature type="binding site" evidence="1">
    <location>
        <position position="49"/>
    </location>
    <ligand>
        <name>Mg(2+)</name>
        <dbReference type="ChEBI" id="CHEBI:18420"/>
    </ligand>
</feature>
<comment type="caution">
    <text evidence="1">Lacks conserved residue(s) required for the propagation of feature annotation.</text>
</comment>
<dbReference type="CDD" id="cd03109">
    <property type="entry name" value="DTBS"/>
    <property type="match status" value="1"/>
</dbReference>
<dbReference type="PANTHER" id="PTHR43210">
    <property type="entry name" value="DETHIOBIOTIN SYNTHETASE"/>
    <property type="match status" value="1"/>
</dbReference>
<feature type="binding site" evidence="1">
    <location>
        <begin position="177"/>
        <end position="178"/>
    </location>
    <ligand>
        <name>ATP</name>
        <dbReference type="ChEBI" id="CHEBI:30616"/>
    </ligand>
</feature>
<keyword evidence="1" id="KW-0460">Magnesium</keyword>
<feature type="binding site" evidence="1">
    <location>
        <begin position="116"/>
        <end position="119"/>
    </location>
    <ligand>
        <name>ATP</name>
        <dbReference type="ChEBI" id="CHEBI:30616"/>
    </ligand>
</feature>
<dbReference type="GO" id="GO:0000287">
    <property type="term" value="F:magnesium ion binding"/>
    <property type="evidence" value="ECO:0007669"/>
    <property type="project" value="UniProtKB-UniRule"/>
</dbReference>
<dbReference type="InterPro" id="IPR027417">
    <property type="entry name" value="P-loop_NTPase"/>
</dbReference>
<keyword evidence="3" id="KW-1185">Reference proteome</keyword>
<feature type="binding site" evidence="1">
    <location>
        <position position="40"/>
    </location>
    <ligand>
        <name>substrate</name>
    </ligand>
</feature>
<dbReference type="EC" id="6.3.3.3" evidence="1"/>
<dbReference type="GO" id="GO:0009102">
    <property type="term" value="P:biotin biosynthetic process"/>
    <property type="evidence" value="ECO:0007669"/>
    <property type="project" value="UniProtKB-UniRule"/>
</dbReference>
<dbReference type="EMBL" id="POAF01000001">
    <property type="protein sequence ID" value="RBM03904.1"/>
    <property type="molecule type" value="Genomic_DNA"/>
</dbReference>
<comment type="catalytic activity">
    <reaction evidence="1">
        <text>(7R,8S)-7,8-diammoniononanoate + CO2 + ATP = (4R,5S)-dethiobiotin + ADP + phosphate + 3 H(+)</text>
        <dbReference type="Rhea" id="RHEA:15805"/>
        <dbReference type="ChEBI" id="CHEBI:15378"/>
        <dbReference type="ChEBI" id="CHEBI:16526"/>
        <dbReference type="ChEBI" id="CHEBI:30616"/>
        <dbReference type="ChEBI" id="CHEBI:43474"/>
        <dbReference type="ChEBI" id="CHEBI:149469"/>
        <dbReference type="ChEBI" id="CHEBI:149473"/>
        <dbReference type="ChEBI" id="CHEBI:456216"/>
        <dbReference type="EC" id="6.3.3.3"/>
    </reaction>
</comment>
<dbReference type="RefSeq" id="WP_113606301.1">
    <property type="nucleotide sequence ID" value="NZ_JBNBOD010000001.1"/>
</dbReference>
<comment type="caution">
    <text evidence="2">The sequence shown here is derived from an EMBL/GenBank/DDBJ whole genome shotgun (WGS) entry which is preliminary data.</text>
</comment>
<feature type="binding site" evidence="1">
    <location>
        <position position="15"/>
    </location>
    <ligand>
        <name>Mg(2+)</name>
        <dbReference type="ChEBI" id="CHEBI:18420"/>
    </ligand>
</feature>
<keyword evidence="1" id="KW-0479">Metal-binding</keyword>